<dbReference type="SUPFAM" id="SSF47413">
    <property type="entry name" value="lambda repressor-like DNA-binding domains"/>
    <property type="match status" value="1"/>
</dbReference>
<comment type="caution">
    <text evidence="2">The sequence shown here is derived from an EMBL/GenBank/DDBJ whole genome shotgun (WGS) entry which is preliminary data.</text>
</comment>
<dbReference type="InterPro" id="IPR010982">
    <property type="entry name" value="Lambda_DNA-bd_dom_sf"/>
</dbReference>
<dbReference type="Gene3D" id="1.10.260.40">
    <property type="entry name" value="lambda repressor-like DNA-binding domains"/>
    <property type="match status" value="1"/>
</dbReference>
<dbReference type="CDD" id="cd00093">
    <property type="entry name" value="HTH_XRE"/>
    <property type="match status" value="1"/>
</dbReference>
<reference evidence="2" key="1">
    <citation type="journal article" date="2015" name="Nature">
        <title>Complex archaea that bridge the gap between prokaryotes and eukaryotes.</title>
        <authorList>
            <person name="Spang A."/>
            <person name="Saw J.H."/>
            <person name="Jorgensen S.L."/>
            <person name="Zaremba-Niedzwiedzka K."/>
            <person name="Martijn J."/>
            <person name="Lind A.E."/>
            <person name="van Eijk R."/>
            <person name="Schleper C."/>
            <person name="Guy L."/>
            <person name="Ettema T.J."/>
        </authorList>
    </citation>
    <scope>NUCLEOTIDE SEQUENCE</scope>
</reference>
<dbReference type="PROSITE" id="PS50943">
    <property type="entry name" value="HTH_CROC1"/>
    <property type="match status" value="1"/>
</dbReference>
<accession>A0A0F8ZLE5</accession>
<protein>
    <recommendedName>
        <fullName evidence="1">HTH cro/C1-type domain-containing protein</fullName>
    </recommendedName>
</protein>
<feature type="domain" description="HTH cro/C1-type" evidence="1">
    <location>
        <begin position="25"/>
        <end position="68"/>
    </location>
</feature>
<sequence>MTFIGEVFYTTCMDTVLLDTTPAGLKRIRTFLELTQKALAGLLGVSEWTIHRWERGQGKPGLLHLRELNRLVRDAGG</sequence>
<dbReference type="AlphaFoldDB" id="A0A0F8ZLE5"/>
<evidence type="ECO:0000259" key="1">
    <source>
        <dbReference type="PROSITE" id="PS50943"/>
    </source>
</evidence>
<proteinExistence type="predicted"/>
<gene>
    <name evidence="2" type="ORF">LCGC14_2956150</name>
</gene>
<dbReference type="EMBL" id="LAZR01059713">
    <property type="protein sequence ID" value="KKK67229.1"/>
    <property type="molecule type" value="Genomic_DNA"/>
</dbReference>
<dbReference type="Pfam" id="PF01381">
    <property type="entry name" value="HTH_3"/>
    <property type="match status" value="1"/>
</dbReference>
<evidence type="ECO:0000313" key="2">
    <source>
        <dbReference type="EMBL" id="KKK67229.1"/>
    </source>
</evidence>
<dbReference type="GO" id="GO:0003677">
    <property type="term" value="F:DNA binding"/>
    <property type="evidence" value="ECO:0007669"/>
    <property type="project" value="InterPro"/>
</dbReference>
<name>A0A0F8ZLE5_9ZZZZ</name>
<organism evidence="2">
    <name type="scientific">marine sediment metagenome</name>
    <dbReference type="NCBI Taxonomy" id="412755"/>
    <lineage>
        <taxon>unclassified sequences</taxon>
        <taxon>metagenomes</taxon>
        <taxon>ecological metagenomes</taxon>
    </lineage>
</organism>
<dbReference type="InterPro" id="IPR001387">
    <property type="entry name" value="Cro/C1-type_HTH"/>
</dbReference>